<feature type="transmembrane region" description="Helical" evidence="2">
    <location>
        <begin position="111"/>
        <end position="133"/>
    </location>
</feature>
<name>A0ABD5SEC8_9EURY</name>
<keyword evidence="2" id="KW-0812">Transmembrane</keyword>
<dbReference type="AlphaFoldDB" id="A0ABD5SEC8"/>
<reference evidence="3 4" key="1">
    <citation type="journal article" date="2019" name="Int. J. Syst. Evol. Microbiol.">
        <title>The Global Catalogue of Microorganisms (GCM) 10K type strain sequencing project: providing services to taxonomists for standard genome sequencing and annotation.</title>
        <authorList>
            <consortium name="The Broad Institute Genomics Platform"/>
            <consortium name="The Broad Institute Genome Sequencing Center for Infectious Disease"/>
            <person name="Wu L."/>
            <person name="Ma J."/>
        </authorList>
    </citation>
    <scope>NUCLEOTIDE SEQUENCE [LARGE SCALE GENOMIC DNA]</scope>
    <source>
        <strain evidence="3 4">CGMCC 1.3239</strain>
    </source>
</reference>
<proteinExistence type="predicted"/>
<feature type="region of interest" description="Disordered" evidence="1">
    <location>
        <begin position="159"/>
        <end position="182"/>
    </location>
</feature>
<protein>
    <submittedName>
        <fullName evidence="3">DUF4129 domain-containing protein</fullName>
    </submittedName>
</protein>
<keyword evidence="2" id="KW-0472">Membrane</keyword>
<organism evidence="3 4">
    <name type="scientific">Halorubrum tibetense</name>
    <dbReference type="NCBI Taxonomy" id="175631"/>
    <lineage>
        <taxon>Archaea</taxon>
        <taxon>Methanobacteriati</taxon>
        <taxon>Methanobacteriota</taxon>
        <taxon>Stenosarchaea group</taxon>
        <taxon>Halobacteria</taxon>
        <taxon>Halobacteriales</taxon>
        <taxon>Haloferacaceae</taxon>
        <taxon>Halorubrum</taxon>
    </lineage>
</organism>
<feature type="non-terminal residue" evidence="3">
    <location>
        <position position="182"/>
    </location>
</feature>
<keyword evidence="4" id="KW-1185">Reference proteome</keyword>
<feature type="compositionally biased region" description="Acidic residues" evidence="1">
    <location>
        <begin position="166"/>
        <end position="182"/>
    </location>
</feature>
<sequence length="182" mass="18757">TTDDGGHARLWFPLDDEATVVATAGVETATATVGNLYLRLTAVLVVVPGLLIGGSVTYLRLARRYDHEPGNEFAVLFVGLAELFDTLASLARMPSVSLPSFSWPRIRVPSGLGRSIGAAIGGVLVGFASLASLPSLPSLGSEPGTRRGSVGSVVRSGIDRLRGSSDDDAGDDAEGAPLADEP</sequence>
<comment type="caution">
    <text evidence="3">The sequence shown here is derived from an EMBL/GenBank/DDBJ whole genome shotgun (WGS) entry which is preliminary data.</text>
</comment>
<feature type="transmembrane region" description="Helical" evidence="2">
    <location>
        <begin position="36"/>
        <end position="61"/>
    </location>
</feature>
<dbReference type="Proteomes" id="UP001596442">
    <property type="component" value="Unassembled WGS sequence"/>
</dbReference>
<feature type="non-terminal residue" evidence="3">
    <location>
        <position position="1"/>
    </location>
</feature>
<evidence type="ECO:0000256" key="1">
    <source>
        <dbReference type="SAM" id="MobiDB-lite"/>
    </source>
</evidence>
<accession>A0ABD5SEC8</accession>
<evidence type="ECO:0000256" key="2">
    <source>
        <dbReference type="SAM" id="Phobius"/>
    </source>
</evidence>
<evidence type="ECO:0000313" key="4">
    <source>
        <dbReference type="Proteomes" id="UP001596442"/>
    </source>
</evidence>
<gene>
    <name evidence="3" type="ORF">ACFQEU_17845</name>
</gene>
<evidence type="ECO:0000313" key="3">
    <source>
        <dbReference type="EMBL" id="MFC6755315.1"/>
    </source>
</evidence>
<keyword evidence="2" id="KW-1133">Transmembrane helix</keyword>
<dbReference type="EMBL" id="JBHSWW010000702">
    <property type="protein sequence ID" value="MFC6755315.1"/>
    <property type="molecule type" value="Genomic_DNA"/>
</dbReference>